<name>A0A268NYU4_SHOCL</name>
<proteinExistence type="predicted"/>
<sequence length="226" mass="24870">MEMNSTRYRLHENIPFRSKKIVLIVQSGQMGKFDEEGAEGERKLYDQLEASLVEEKIGVCRFDFPDRVNRRESISDEEYRDRASRLSAVYQRIKTAHPACGLTFIGMSLGANLVLEKLHSVTSPSSAVLIGLYVDEPVTVAEQVEAISLVYGSEDYIAFGENISLANLIAPAKYSQTVRSCINSAAPVETLILKGLGHSLNPMNSEAEGPIARLVRLVGGGKSIHE</sequence>
<protein>
    <recommendedName>
        <fullName evidence="3">Alpha/beta hydrolase</fullName>
    </recommendedName>
</protein>
<dbReference type="Gene3D" id="3.40.50.1820">
    <property type="entry name" value="alpha/beta hydrolase"/>
    <property type="match status" value="1"/>
</dbReference>
<dbReference type="InterPro" id="IPR029058">
    <property type="entry name" value="AB_hydrolase_fold"/>
</dbReference>
<comment type="caution">
    <text evidence="1">The sequence shown here is derived from an EMBL/GenBank/DDBJ whole genome shotgun (WGS) entry which is preliminary data.</text>
</comment>
<dbReference type="AlphaFoldDB" id="A0A268NYU4"/>
<dbReference type="SUPFAM" id="SSF53474">
    <property type="entry name" value="alpha/beta-Hydrolases"/>
    <property type="match status" value="1"/>
</dbReference>
<evidence type="ECO:0008006" key="3">
    <source>
        <dbReference type="Google" id="ProtNLM"/>
    </source>
</evidence>
<accession>A0A268NYU4</accession>
<evidence type="ECO:0000313" key="2">
    <source>
        <dbReference type="Proteomes" id="UP000216207"/>
    </source>
</evidence>
<gene>
    <name evidence="1" type="ORF">CHH72_12310</name>
</gene>
<evidence type="ECO:0000313" key="1">
    <source>
        <dbReference type="EMBL" id="PAE88419.1"/>
    </source>
</evidence>
<dbReference type="RefSeq" id="WP_095326706.1">
    <property type="nucleotide sequence ID" value="NZ_JAUPFI010000003.1"/>
</dbReference>
<organism evidence="1 2">
    <name type="scientific">Shouchella clausii</name>
    <name type="common">Alkalihalobacillus clausii</name>
    <dbReference type="NCBI Taxonomy" id="79880"/>
    <lineage>
        <taxon>Bacteria</taxon>
        <taxon>Bacillati</taxon>
        <taxon>Bacillota</taxon>
        <taxon>Bacilli</taxon>
        <taxon>Bacillales</taxon>
        <taxon>Bacillaceae</taxon>
        <taxon>Shouchella</taxon>
    </lineage>
</organism>
<reference evidence="1 2" key="1">
    <citation type="submission" date="2017-07" db="EMBL/GenBank/DDBJ databases">
        <title>Isolation and whole genome analysis of endospore-forming bacteria from heroin.</title>
        <authorList>
            <person name="Kalinowski J."/>
            <person name="Ahrens B."/>
            <person name="Al-Dilaimi A."/>
            <person name="Winkler A."/>
            <person name="Wibberg D."/>
            <person name="Schleenbecker U."/>
            <person name="Ruckert C."/>
            <person name="Wolfel R."/>
            <person name="Grass G."/>
        </authorList>
    </citation>
    <scope>NUCLEOTIDE SEQUENCE [LARGE SCALE GENOMIC DNA]</scope>
    <source>
        <strain evidence="1 2">7539</strain>
    </source>
</reference>
<dbReference type="Proteomes" id="UP000216207">
    <property type="component" value="Unassembled WGS sequence"/>
</dbReference>
<dbReference type="EMBL" id="NPCC01000015">
    <property type="protein sequence ID" value="PAE88419.1"/>
    <property type="molecule type" value="Genomic_DNA"/>
</dbReference>